<keyword evidence="2" id="KW-0689">Ribosomal protein</keyword>
<dbReference type="RefSeq" id="XP_033572505.1">
    <property type="nucleotide sequence ID" value="XM_033720792.1"/>
</dbReference>
<proteinExistence type="inferred from homology"/>
<dbReference type="GO" id="GO:0005763">
    <property type="term" value="C:mitochondrial small ribosomal subunit"/>
    <property type="evidence" value="ECO:0007669"/>
    <property type="project" value="TreeGrafter"/>
</dbReference>
<dbReference type="InterPro" id="IPR001911">
    <property type="entry name" value="Ribosomal_bS21"/>
</dbReference>
<evidence type="ECO:0000313" key="5">
    <source>
        <dbReference type="EMBL" id="KAF2805541.1"/>
    </source>
</evidence>
<dbReference type="GeneID" id="54461685"/>
<reference evidence="5 7" key="1">
    <citation type="journal article" date="2020" name="Stud. Mycol.">
        <title>101 Dothideomycetes genomes: a test case for predicting lifestyles and emergence of pathogens.</title>
        <authorList>
            <person name="Haridas S."/>
            <person name="Albert R."/>
            <person name="Binder M."/>
            <person name="Bloem J."/>
            <person name="Labutti K."/>
            <person name="Salamov A."/>
            <person name="Andreopoulos B."/>
            <person name="Baker S."/>
            <person name="Barry K."/>
            <person name="Bills G."/>
            <person name="Bluhm B."/>
            <person name="Cannon C."/>
            <person name="Castanera R."/>
            <person name="Culley D."/>
            <person name="Daum C."/>
            <person name="Ezra D."/>
            <person name="Gonzalez J."/>
            <person name="Henrissat B."/>
            <person name="Kuo A."/>
            <person name="Liang C."/>
            <person name="Lipzen A."/>
            <person name="Lutzoni F."/>
            <person name="Magnuson J."/>
            <person name="Mondo S."/>
            <person name="Nolan M."/>
            <person name="Ohm R."/>
            <person name="Pangilinan J."/>
            <person name="Park H.-J."/>
            <person name="Ramirez L."/>
            <person name="Alfaro M."/>
            <person name="Sun H."/>
            <person name="Tritt A."/>
            <person name="Yoshinaga Y."/>
            <person name="Zwiers L.-H."/>
            <person name="Turgeon B."/>
            <person name="Goodwin S."/>
            <person name="Spatafora J."/>
            <person name="Crous P."/>
            <person name="Grigoriev I."/>
        </authorList>
    </citation>
    <scope>NUCLEOTIDE SEQUENCE</scope>
    <source>
        <strain evidence="5 7">CBS 304.34</strain>
    </source>
</reference>
<feature type="compositionally biased region" description="Polar residues" evidence="4">
    <location>
        <begin position="34"/>
        <end position="51"/>
    </location>
</feature>
<feature type="region of interest" description="Disordered" evidence="4">
    <location>
        <begin position="1"/>
        <end position="165"/>
    </location>
</feature>
<evidence type="ECO:0000256" key="4">
    <source>
        <dbReference type="SAM" id="MobiDB-lite"/>
    </source>
</evidence>
<evidence type="ECO:0008006" key="8">
    <source>
        <dbReference type="Google" id="ProtNLM"/>
    </source>
</evidence>
<evidence type="ECO:0000256" key="2">
    <source>
        <dbReference type="ARBA" id="ARBA00022980"/>
    </source>
</evidence>
<dbReference type="InterPro" id="IPR052837">
    <property type="entry name" value="Mitoribosomal_bS21"/>
</dbReference>
<dbReference type="Pfam" id="PF01165">
    <property type="entry name" value="Ribosomal_S21"/>
    <property type="match status" value="1"/>
</dbReference>
<dbReference type="PANTHER" id="PTHR41237">
    <property type="entry name" value="37S RIBOSOMAL PROTEIN MRP21, MITOCHONDRIAL"/>
    <property type="match status" value="1"/>
</dbReference>
<comment type="similarity">
    <text evidence="1">Belongs to the bacterial ribosomal protein bS21 family.</text>
</comment>
<dbReference type="AlphaFoldDB" id="A0A6A6Y9P6"/>
<organism evidence="5">
    <name type="scientific">Mytilinidion resinicola</name>
    <dbReference type="NCBI Taxonomy" id="574789"/>
    <lineage>
        <taxon>Eukaryota</taxon>
        <taxon>Fungi</taxon>
        <taxon>Dikarya</taxon>
        <taxon>Ascomycota</taxon>
        <taxon>Pezizomycotina</taxon>
        <taxon>Dothideomycetes</taxon>
        <taxon>Pleosporomycetidae</taxon>
        <taxon>Mytilinidiales</taxon>
        <taxon>Mytilinidiaceae</taxon>
        <taxon>Mytilinidion</taxon>
    </lineage>
</organism>
<protein>
    <recommendedName>
        <fullName evidence="8">Ribosomal protein S21</fullName>
    </recommendedName>
</protein>
<evidence type="ECO:0000313" key="6">
    <source>
        <dbReference type="Proteomes" id="UP000504636"/>
    </source>
</evidence>
<evidence type="ECO:0000256" key="3">
    <source>
        <dbReference type="ARBA" id="ARBA00023274"/>
    </source>
</evidence>
<feature type="compositionally biased region" description="Pro residues" evidence="4">
    <location>
        <begin position="60"/>
        <end position="71"/>
    </location>
</feature>
<evidence type="ECO:0000313" key="7">
    <source>
        <dbReference type="RefSeq" id="XP_033572505.1"/>
    </source>
</evidence>
<dbReference type="Proteomes" id="UP000504636">
    <property type="component" value="Unplaced"/>
</dbReference>
<dbReference type="PANTHER" id="PTHR41237:SF1">
    <property type="entry name" value="SMALL RIBOSOMAL SUBUNIT PROTEIN BS21M"/>
    <property type="match status" value="1"/>
</dbReference>
<sequence>MEFRRVGDALLRSPHSIIPSPSMSLRASQRPLISLSTLSTPFQQRSFSTTRPTLAAAPQRAPPPPPPPPPNEPDDLSASLDSLIGHSILDTPSKPPAPRSSSTDFNAAYGRSTFGSSNRAAPGGPPAPYARSLDFSRMQMPEGTPSMPSKMPPPPSPLAASAAPPRFNASSGRSITLDPSKGRDLIRGLGMLNSLVARNRVKADVHAQRFHERAGLKRKRLHGERWRKRFKVGFRSLTERVAELTRKGW</sequence>
<reference evidence="7" key="3">
    <citation type="submission" date="2025-04" db="UniProtKB">
        <authorList>
            <consortium name="RefSeq"/>
        </authorList>
    </citation>
    <scope>IDENTIFICATION</scope>
    <source>
        <strain evidence="7">CBS 304.34</strain>
    </source>
</reference>
<reference evidence="7" key="2">
    <citation type="submission" date="2020-04" db="EMBL/GenBank/DDBJ databases">
        <authorList>
            <consortium name="NCBI Genome Project"/>
        </authorList>
    </citation>
    <scope>NUCLEOTIDE SEQUENCE</scope>
    <source>
        <strain evidence="7">CBS 304.34</strain>
    </source>
</reference>
<gene>
    <name evidence="5 7" type="ORF">BDZ99DRAFT_466520</name>
</gene>
<name>A0A6A6Y9P6_9PEZI</name>
<dbReference type="GO" id="GO:0003735">
    <property type="term" value="F:structural constituent of ribosome"/>
    <property type="evidence" value="ECO:0007669"/>
    <property type="project" value="InterPro"/>
</dbReference>
<evidence type="ECO:0000256" key="1">
    <source>
        <dbReference type="ARBA" id="ARBA00006640"/>
    </source>
</evidence>
<feature type="compositionally biased region" description="Low complexity" evidence="4">
    <location>
        <begin position="13"/>
        <end position="24"/>
    </location>
</feature>
<dbReference type="OrthoDB" id="2501249at2759"/>
<keyword evidence="6" id="KW-1185">Reference proteome</keyword>
<keyword evidence="3" id="KW-0687">Ribonucleoprotein</keyword>
<accession>A0A6A6Y9P6</accession>
<dbReference type="EMBL" id="MU003709">
    <property type="protein sequence ID" value="KAF2805541.1"/>
    <property type="molecule type" value="Genomic_DNA"/>
</dbReference>
<dbReference type="GO" id="GO:0070124">
    <property type="term" value="P:mitochondrial translational initiation"/>
    <property type="evidence" value="ECO:0007669"/>
    <property type="project" value="TreeGrafter"/>
</dbReference>